<feature type="transmembrane region" description="Helical" evidence="7">
    <location>
        <begin position="136"/>
        <end position="154"/>
    </location>
</feature>
<keyword evidence="9" id="KW-1185">Reference proteome</keyword>
<dbReference type="PANTHER" id="PTHR30106">
    <property type="entry name" value="INNER MEMBRANE PROTEIN YEIH-RELATED"/>
    <property type="match status" value="1"/>
</dbReference>
<evidence type="ECO:0000256" key="3">
    <source>
        <dbReference type="ARBA" id="ARBA00022475"/>
    </source>
</evidence>
<feature type="transmembrane region" description="Helical" evidence="7">
    <location>
        <begin position="166"/>
        <end position="186"/>
    </location>
</feature>
<dbReference type="RefSeq" id="WP_273669432.1">
    <property type="nucleotide sequence ID" value="NZ_JAQQXR010000001.1"/>
</dbReference>
<feature type="transmembrane region" description="Helical" evidence="7">
    <location>
        <begin position="267"/>
        <end position="288"/>
    </location>
</feature>
<organism evidence="8 9">
    <name type="scientific">Janthinobacterium fluminis</name>
    <dbReference type="NCBI Taxonomy" id="2987524"/>
    <lineage>
        <taxon>Bacteria</taxon>
        <taxon>Pseudomonadati</taxon>
        <taxon>Pseudomonadota</taxon>
        <taxon>Betaproteobacteria</taxon>
        <taxon>Burkholderiales</taxon>
        <taxon>Oxalobacteraceae</taxon>
        <taxon>Janthinobacterium</taxon>
    </lineage>
</organism>
<feature type="transmembrane region" description="Helical" evidence="7">
    <location>
        <begin position="232"/>
        <end position="255"/>
    </location>
</feature>
<gene>
    <name evidence="8" type="ORF">OIK44_04260</name>
</gene>
<dbReference type="Proteomes" id="UP001221208">
    <property type="component" value="Unassembled WGS sequence"/>
</dbReference>
<evidence type="ECO:0000313" key="9">
    <source>
        <dbReference type="Proteomes" id="UP001221208"/>
    </source>
</evidence>
<sequence length="356" mass="36365">MHTAPAALPSATPRWQQLLPGLLFSGALACAASELGALPALQAQGVSALTLAIVLGMALGNTCYARLAPPCAAGVDFSRQTLLRLGIILYGFRLTFQDIGAVGLAGVAIDALVLTSTFALALLLGTKVFKLERNSAILIGAGSAICGAAAIMAAEPVVEGRREQVAVAVATVVVFGTLAIFLYPLLYRLNLHWQVIGAAPAAFGVYVGSTVHEVAQVVAAARAVGTQAADSAVIAKMVRVMMLAPFLMVLSAWLARGRAAGAAPGGARLAVPWFAFVFIAVVGFNSLAWLPRPVVAAVTAADTFLLAMAMAALGLGTQWSAIRRAGLKPLLLAALLFCWLVAGGAAINAGVAAMLA</sequence>
<reference evidence="8 9" key="1">
    <citation type="submission" date="2022-10" db="EMBL/GenBank/DDBJ databases">
        <title>Janthinobacterium sp. hw3 Genome sequencing.</title>
        <authorList>
            <person name="Park S."/>
        </authorList>
    </citation>
    <scope>NUCLEOTIDE SEQUENCE [LARGE SCALE GENOMIC DNA]</scope>
    <source>
        <strain evidence="9">hw3</strain>
    </source>
</reference>
<keyword evidence="5 7" id="KW-1133">Transmembrane helix</keyword>
<accession>A0ABT5JVQ2</accession>
<keyword evidence="4 7" id="KW-0812">Transmembrane</keyword>
<evidence type="ECO:0000256" key="7">
    <source>
        <dbReference type="SAM" id="Phobius"/>
    </source>
</evidence>
<comment type="similarity">
    <text evidence="2">Belongs to the UPF0324 family.</text>
</comment>
<feature type="transmembrane region" description="Helical" evidence="7">
    <location>
        <begin position="193"/>
        <end position="212"/>
    </location>
</feature>
<evidence type="ECO:0000256" key="4">
    <source>
        <dbReference type="ARBA" id="ARBA00022692"/>
    </source>
</evidence>
<evidence type="ECO:0000256" key="6">
    <source>
        <dbReference type="ARBA" id="ARBA00023136"/>
    </source>
</evidence>
<feature type="transmembrane region" description="Helical" evidence="7">
    <location>
        <begin position="329"/>
        <end position="355"/>
    </location>
</feature>
<name>A0ABT5JVQ2_9BURK</name>
<comment type="subcellular location">
    <subcellularLocation>
        <location evidence="1">Cell membrane</location>
        <topology evidence="1">Multi-pass membrane protein</topology>
    </subcellularLocation>
</comment>
<dbReference type="InterPro" id="IPR018383">
    <property type="entry name" value="UPF0324_pro"/>
</dbReference>
<dbReference type="PANTHER" id="PTHR30106:SF2">
    <property type="entry name" value="UPF0324 INNER MEMBRANE PROTEIN YEIH"/>
    <property type="match status" value="1"/>
</dbReference>
<keyword evidence="6 7" id="KW-0472">Membrane</keyword>
<feature type="transmembrane region" description="Helical" evidence="7">
    <location>
        <begin position="99"/>
        <end position="124"/>
    </location>
</feature>
<dbReference type="EMBL" id="JAQQXR010000001">
    <property type="protein sequence ID" value="MDC8756798.1"/>
    <property type="molecule type" value="Genomic_DNA"/>
</dbReference>
<keyword evidence="3" id="KW-1003">Cell membrane</keyword>
<protein>
    <submittedName>
        <fullName evidence="8">YeiH family putative sulfate export transporter</fullName>
    </submittedName>
</protein>
<evidence type="ECO:0000313" key="8">
    <source>
        <dbReference type="EMBL" id="MDC8756798.1"/>
    </source>
</evidence>
<dbReference type="InterPro" id="IPR004630">
    <property type="entry name" value="UPF0324_YeiH-like"/>
</dbReference>
<evidence type="ECO:0000256" key="2">
    <source>
        <dbReference type="ARBA" id="ARBA00007977"/>
    </source>
</evidence>
<dbReference type="Pfam" id="PF03601">
    <property type="entry name" value="Cons_hypoth698"/>
    <property type="match status" value="1"/>
</dbReference>
<proteinExistence type="inferred from homology"/>
<feature type="transmembrane region" description="Helical" evidence="7">
    <location>
        <begin position="294"/>
        <end position="317"/>
    </location>
</feature>
<evidence type="ECO:0000256" key="5">
    <source>
        <dbReference type="ARBA" id="ARBA00022989"/>
    </source>
</evidence>
<comment type="caution">
    <text evidence="8">The sequence shown here is derived from an EMBL/GenBank/DDBJ whole genome shotgun (WGS) entry which is preliminary data.</text>
</comment>
<dbReference type="NCBIfam" id="TIGR00698">
    <property type="entry name" value="YeiH family putative sulfate export transporter"/>
    <property type="match status" value="1"/>
</dbReference>
<evidence type="ECO:0000256" key="1">
    <source>
        <dbReference type="ARBA" id="ARBA00004651"/>
    </source>
</evidence>